<organism evidence="1 2">
    <name type="scientific">Trichostrongylus colubriformis</name>
    <name type="common">Black scour worm</name>
    <dbReference type="NCBI Taxonomy" id="6319"/>
    <lineage>
        <taxon>Eukaryota</taxon>
        <taxon>Metazoa</taxon>
        <taxon>Ecdysozoa</taxon>
        <taxon>Nematoda</taxon>
        <taxon>Chromadorea</taxon>
        <taxon>Rhabditida</taxon>
        <taxon>Rhabditina</taxon>
        <taxon>Rhabditomorpha</taxon>
        <taxon>Strongyloidea</taxon>
        <taxon>Trichostrongylidae</taxon>
        <taxon>Trichostrongylus</taxon>
    </lineage>
</organism>
<dbReference type="Gene3D" id="3.40.50.2300">
    <property type="match status" value="1"/>
</dbReference>
<name>A0AAN8IBG4_TRICO</name>
<dbReference type="AlphaFoldDB" id="A0AAN8IBG4"/>
<accession>A0AAN8IBG4</accession>
<dbReference type="Proteomes" id="UP001331761">
    <property type="component" value="Unassembled WGS sequence"/>
</dbReference>
<feature type="non-terminal residue" evidence="1">
    <location>
        <position position="1"/>
    </location>
</feature>
<reference evidence="1 2" key="1">
    <citation type="submission" date="2019-10" db="EMBL/GenBank/DDBJ databases">
        <title>Assembly and Annotation for the nematode Trichostrongylus colubriformis.</title>
        <authorList>
            <person name="Martin J."/>
        </authorList>
    </citation>
    <scope>NUCLEOTIDE SEQUENCE [LARGE SCALE GENOMIC DNA]</scope>
    <source>
        <strain evidence="1">G859</strain>
        <tissue evidence="1">Whole worm</tissue>
    </source>
</reference>
<evidence type="ECO:0000313" key="1">
    <source>
        <dbReference type="EMBL" id="KAK5966631.1"/>
    </source>
</evidence>
<dbReference type="SUPFAM" id="SSF53822">
    <property type="entry name" value="Periplasmic binding protein-like I"/>
    <property type="match status" value="1"/>
</dbReference>
<keyword evidence="2" id="KW-1185">Reference proteome</keyword>
<gene>
    <name evidence="1" type="ORF">GCK32_022086</name>
</gene>
<sequence length="98" mass="11148">AHLISVSDFVTSVGPRRGLGAQATSEFLENLRWTSFLLAYQHDTDLEELAPLIHDRRSSHNGGLRASVKVRKLPNNTDDYEPFLKYVRNRLRQTNIVG</sequence>
<dbReference type="EMBL" id="WIXE01023302">
    <property type="protein sequence ID" value="KAK5966631.1"/>
    <property type="molecule type" value="Genomic_DNA"/>
</dbReference>
<protein>
    <submittedName>
        <fullName evidence="1">Uncharacterized protein</fullName>
    </submittedName>
</protein>
<proteinExistence type="predicted"/>
<evidence type="ECO:0000313" key="2">
    <source>
        <dbReference type="Proteomes" id="UP001331761"/>
    </source>
</evidence>
<comment type="caution">
    <text evidence="1">The sequence shown here is derived from an EMBL/GenBank/DDBJ whole genome shotgun (WGS) entry which is preliminary data.</text>
</comment>
<dbReference type="InterPro" id="IPR028082">
    <property type="entry name" value="Peripla_BP_I"/>
</dbReference>